<keyword evidence="3" id="KW-0560">Oxidoreductase</keyword>
<keyword evidence="3" id="KW-0223">Dioxygenase</keyword>
<keyword evidence="2" id="KW-0408">Iron</keyword>
<dbReference type="RefSeq" id="WP_124346961.1">
    <property type="nucleotide sequence ID" value="NZ_CP027706.1"/>
</dbReference>
<dbReference type="PANTHER" id="PTHR20883:SF15">
    <property type="entry name" value="PHYTANOYL-COA DIOXYGENASE DOMAIN-CONTAINING PROTEIN 1"/>
    <property type="match status" value="1"/>
</dbReference>
<keyword evidence="1" id="KW-0479">Metal-binding</keyword>
<accession>A0ABX8MIA3</accession>
<keyword evidence="4" id="KW-1185">Reference proteome</keyword>
<dbReference type="Pfam" id="PF05721">
    <property type="entry name" value="PhyH"/>
    <property type="match status" value="1"/>
</dbReference>
<evidence type="ECO:0000313" key="3">
    <source>
        <dbReference type="EMBL" id="QXH37948.1"/>
    </source>
</evidence>
<name>A0ABX8MIA3_9PSED</name>
<dbReference type="Proteomes" id="UP000693952">
    <property type="component" value="Chromosome"/>
</dbReference>
<evidence type="ECO:0000256" key="1">
    <source>
        <dbReference type="ARBA" id="ARBA00022723"/>
    </source>
</evidence>
<evidence type="ECO:0000256" key="2">
    <source>
        <dbReference type="ARBA" id="ARBA00023004"/>
    </source>
</evidence>
<dbReference type="InterPro" id="IPR008775">
    <property type="entry name" value="Phytyl_CoA_dOase-like"/>
</dbReference>
<evidence type="ECO:0000313" key="4">
    <source>
        <dbReference type="Proteomes" id="UP000693952"/>
    </source>
</evidence>
<dbReference type="SUPFAM" id="SSF51197">
    <property type="entry name" value="Clavaminate synthase-like"/>
    <property type="match status" value="1"/>
</dbReference>
<gene>
    <name evidence="3" type="ORF">KSS89_16795</name>
</gene>
<organism evidence="3 4">
    <name type="scientific">Pseudomonas sessilinigenes</name>
    <dbReference type="NCBI Taxonomy" id="658629"/>
    <lineage>
        <taxon>Bacteria</taxon>
        <taxon>Pseudomonadati</taxon>
        <taxon>Pseudomonadota</taxon>
        <taxon>Gammaproteobacteria</taxon>
        <taxon>Pseudomonadales</taxon>
        <taxon>Pseudomonadaceae</taxon>
        <taxon>Pseudomonas</taxon>
    </lineage>
</organism>
<reference evidence="3" key="1">
    <citation type="submission" date="2021-06" db="EMBL/GenBank/DDBJ databases">
        <title>Updating the genus Pseudomonas: Description of 43 new species and partition of the Pseudomonas putida group.</title>
        <authorList>
            <person name="Girard L."/>
            <person name="Lood C."/>
            <person name="Vandamme P."/>
            <person name="Rokni-Zadeh H."/>
            <person name="van Noort V."/>
            <person name="Hofte M."/>
            <person name="Lavigne R."/>
            <person name="De Mot R."/>
        </authorList>
    </citation>
    <scope>NUCLEOTIDE SEQUENCE</scope>
    <source>
        <strain evidence="3">CMR12a</strain>
    </source>
</reference>
<sequence>MNNKTLPEQHDYMHSGYARTHPSTAGSQEAVAPALLENLARGLQRDGFVVLERLFDEQQVDEMRRALGGLFSHHTGRNAFEGMRTQRLYAVIAKTLACNPLVEHPLVLGLLDRILAPNYLLSQLQAINILPGEAAQSLHYDDAFYPMARPRPPYGAATVMAVDDFTTDNGATLVIPGSHLWDGRLPTEAERACAQPVVMPKGSVVFFLGTLWHGGGANHSQAPRLALTAQYCEPWARQQENFSLSIPRDTVRQCSEHIQRLLGYSIHAPFMGMVNGMHPKRVLEEPSSVGAD</sequence>
<dbReference type="PANTHER" id="PTHR20883">
    <property type="entry name" value="PHYTANOYL-COA DIOXYGENASE DOMAIN CONTAINING 1"/>
    <property type="match status" value="1"/>
</dbReference>
<dbReference type="EMBL" id="CP077074">
    <property type="protein sequence ID" value="QXH37948.1"/>
    <property type="molecule type" value="Genomic_DNA"/>
</dbReference>
<proteinExistence type="predicted"/>
<dbReference type="Gene3D" id="2.60.120.620">
    <property type="entry name" value="q2cbj1_9rhob like domain"/>
    <property type="match status" value="1"/>
</dbReference>
<protein>
    <submittedName>
        <fullName evidence="3">Phytanoyl-CoA dioxygenase family protein</fullName>
    </submittedName>
</protein>
<dbReference type="GO" id="GO:0051213">
    <property type="term" value="F:dioxygenase activity"/>
    <property type="evidence" value="ECO:0007669"/>
    <property type="project" value="UniProtKB-KW"/>
</dbReference>